<name>A0A158DYR6_9BURK</name>
<accession>A0A158DYR6</accession>
<gene>
    <name evidence="2" type="ORF">AWB76_07763</name>
</gene>
<feature type="region of interest" description="Disordered" evidence="1">
    <location>
        <begin position="37"/>
        <end position="62"/>
    </location>
</feature>
<reference evidence="3" key="1">
    <citation type="submission" date="2016-01" db="EMBL/GenBank/DDBJ databases">
        <authorList>
            <person name="Peeters Charlotte."/>
        </authorList>
    </citation>
    <scope>NUCLEOTIDE SEQUENCE [LARGE SCALE GENOMIC DNA]</scope>
</reference>
<proteinExistence type="predicted"/>
<organism evidence="2 3">
    <name type="scientific">Caballeronia temeraria</name>
    <dbReference type="NCBI Taxonomy" id="1777137"/>
    <lineage>
        <taxon>Bacteria</taxon>
        <taxon>Pseudomonadati</taxon>
        <taxon>Pseudomonadota</taxon>
        <taxon>Betaproteobacteria</taxon>
        <taxon>Burkholderiales</taxon>
        <taxon>Burkholderiaceae</taxon>
        <taxon>Caballeronia</taxon>
    </lineage>
</organism>
<dbReference type="AlphaFoldDB" id="A0A158DYR6"/>
<evidence type="ECO:0000256" key="1">
    <source>
        <dbReference type="SAM" id="MobiDB-lite"/>
    </source>
</evidence>
<keyword evidence="3" id="KW-1185">Reference proteome</keyword>
<sequence>MGDRCSWVRSLLPARTSYDRRGSFSFRFIRCLPSTTGASSNDNACGQALDKPRGRKPRSSPMQPAFSLWRLINVADLGCGPAAGDASVRSGVEAAIKTISHVTVSSDHGCRTVYDAQGTTVRSSAALTQSRRLRWRSKQSAHRWAAYGGARIGTVRGRMSMTSMGAPQCRQMKVGRSTMTVSCSVGRSSGVTPSSVRIFLRFARRTGLESNP</sequence>
<protein>
    <submittedName>
        <fullName evidence="2">Uncharacterized protein</fullName>
    </submittedName>
</protein>
<evidence type="ECO:0000313" key="3">
    <source>
        <dbReference type="Proteomes" id="UP000054624"/>
    </source>
</evidence>
<evidence type="ECO:0000313" key="2">
    <source>
        <dbReference type="EMBL" id="SAK99663.1"/>
    </source>
</evidence>
<dbReference type="Proteomes" id="UP000054624">
    <property type="component" value="Unassembled WGS sequence"/>
</dbReference>
<dbReference type="EMBL" id="FCOI02000071">
    <property type="protein sequence ID" value="SAK99663.1"/>
    <property type="molecule type" value="Genomic_DNA"/>
</dbReference>
<dbReference type="STRING" id="1777137.AWB76_07763"/>